<dbReference type="Proteomes" id="UP000772812">
    <property type="component" value="Unassembled WGS sequence"/>
</dbReference>
<feature type="chain" id="PRO_5045126953" evidence="1">
    <location>
        <begin position="20"/>
        <end position="125"/>
    </location>
</feature>
<feature type="domain" description="Rhodanese" evidence="2">
    <location>
        <begin position="33"/>
        <end position="122"/>
    </location>
</feature>
<dbReference type="SUPFAM" id="SSF52821">
    <property type="entry name" value="Rhodanese/Cell cycle control phosphatase"/>
    <property type="match status" value="1"/>
</dbReference>
<dbReference type="InterPro" id="IPR036873">
    <property type="entry name" value="Rhodanese-like_dom_sf"/>
</dbReference>
<dbReference type="Pfam" id="PF00581">
    <property type="entry name" value="Rhodanese"/>
    <property type="match status" value="1"/>
</dbReference>
<dbReference type="InterPro" id="IPR001763">
    <property type="entry name" value="Rhodanese-like_dom"/>
</dbReference>
<dbReference type="Gene3D" id="3.40.250.10">
    <property type="entry name" value="Rhodanese-like domain"/>
    <property type="match status" value="1"/>
</dbReference>
<dbReference type="SMART" id="SM00450">
    <property type="entry name" value="RHOD"/>
    <property type="match status" value="1"/>
</dbReference>
<keyword evidence="1" id="KW-0732">Signal</keyword>
<organism evidence="3 4">
    <name type="scientific">Persephonella atlantica</name>
    <dbReference type="NCBI Taxonomy" id="2699429"/>
    <lineage>
        <taxon>Bacteria</taxon>
        <taxon>Pseudomonadati</taxon>
        <taxon>Aquificota</taxon>
        <taxon>Aquificia</taxon>
        <taxon>Aquificales</taxon>
        <taxon>Hydrogenothermaceae</taxon>
        <taxon>Persephonella</taxon>
    </lineage>
</organism>
<dbReference type="EMBL" id="JAACYA010000002">
    <property type="protein sequence ID" value="MBK3333258.1"/>
    <property type="molecule type" value="Genomic_DNA"/>
</dbReference>
<reference evidence="3 4" key="1">
    <citation type="journal article" date="2021" name="Syst. Appl. Microbiol.">
        <title>Persephonella atlantica sp. nov.: How to adapt to physico-chemical gradients in high temperature hydrothermal habitats.</title>
        <authorList>
            <person name="Francois D.X."/>
            <person name="Godfroy A."/>
            <person name="Mathien C."/>
            <person name="Aube J."/>
            <person name="Cathalot C."/>
            <person name="Lesongeur F."/>
            <person name="L'Haridon S."/>
            <person name="Philippon X."/>
            <person name="Roussel E.G."/>
        </authorList>
    </citation>
    <scope>NUCLEOTIDE SEQUENCE [LARGE SCALE GENOMIC DNA]</scope>
    <source>
        <strain evidence="3 4">MO1340</strain>
    </source>
</reference>
<protein>
    <submittedName>
        <fullName evidence="3">Rhodanese-like domain-containing protein</fullName>
    </submittedName>
</protein>
<dbReference type="PANTHER" id="PTHR43031:SF1">
    <property type="entry name" value="PYRIDINE NUCLEOTIDE-DISULPHIDE OXIDOREDUCTASE"/>
    <property type="match status" value="1"/>
</dbReference>
<evidence type="ECO:0000313" key="3">
    <source>
        <dbReference type="EMBL" id="MBK3333258.1"/>
    </source>
</evidence>
<comment type="caution">
    <text evidence="3">The sequence shown here is derived from an EMBL/GenBank/DDBJ whole genome shotgun (WGS) entry which is preliminary data.</text>
</comment>
<evidence type="ECO:0000259" key="2">
    <source>
        <dbReference type="PROSITE" id="PS50206"/>
    </source>
</evidence>
<dbReference type="CDD" id="cd00158">
    <property type="entry name" value="RHOD"/>
    <property type="match status" value="1"/>
</dbReference>
<accession>A0ABS1GJZ6</accession>
<dbReference type="PROSITE" id="PS50206">
    <property type="entry name" value="RHODANESE_3"/>
    <property type="match status" value="1"/>
</dbReference>
<dbReference type="PANTHER" id="PTHR43031">
    <property type="entry name" value="FAD-DEPENDENT OXIDOREDUCTASE"/>
    <property type="match status" value="1"/>
</dbReference>
<gene>
    <name evidence="3" type="ORF">GWK41_09265</name>
</gene>
<dbReference type="RefSeq" id="WP_200674777.1">
    <property type="nucleotide sequence ID" value="NZ_JAACYA010000002.1"/>
</dbReference>
<dbReference type="InterPro" id="IPR050229">
    <property type="entry name" value="GlpE_sulfurtransferase"/>
</dbReference>
<proteinExistence type="predicted"/>
<sequence length="125" mass="14422">MKRLIFLSVLIFFSYKAVAFTDVSAEEFKKLMKGSNVIILDVRTPEEYEKDGHIKGANLIPVQLFRYIYLPGLRDKTVLVYCRSGNRSVSASRILEQMGIKKVYNLKGGILEWKSKKLPVEYGWK</sequence>
<feature type="signal peptide" evidence="1">
    <location>
        <begin position="1"/>
        <end position="19"/>
    </location>
</feature>
<keyword evidence="4" id="KW-1185">Reference proteome</keyword>
<evidence type="ECO:0000256" key="1">
    <source>
        <dbReference type="SAM" id="SignalP"/>
    </source>
</evidence>
<evidence type="ECO:0000313" key="4">
    <source>
        <dbReference type="Proteomes" id="UP000772812"/>
    </source>
</evidence>
<name>A0ABS1GJZ6_9AQUI</name>